<evidence type="ECO:0000313" key="3">
    <source>
        <dbReference type="Proteomes" id="UP000664859"/>
    </source>
</evidence>
<dbReference type="Pfam" id="PF04488">
    <property type="entry name" value="Gly_transf_sug"/>
    <property type="match status" value="1"/>
</dbReference>
<organism evidence="2 3">
    <name type="scientific">Tribonema minus</name>
    <dbReference type="NCBI Taxonomy" id="303371"/>
    <lineage>
        <taxon>Eukaryota</taxon>
        <taxon>Sar</taxon>
        <taxon>Stramenopiles</taxon>
        <taxon>Ochrophyta</taxon>
        <taxon>PX clade</taxon>
        <taxon>Xanthophyceae</taxon>
        <taxon>Tribonematales</taxon>
        <taxon>Tribonemataceae</taxon>
        <taxon>Tribonema</taxon>
    </lineage>
</organism>
<dbReference type="EMBL" id="JAFCMP010000531">
    <property type="protein sequence ID" value="KAG5176950.1"/>
    <property type="molecule type" value="Genomic_DNA"/>
</dbReference>
<keyword evidence="1" id="KW-0808">Transferase</keyword>
<proteinExistence type="predicted"/>
<dbReference type="GO" id="GO:0016020">
    <property type="term" value="C:membrane"/>
    <property type="evidence" value="ECO:0007669"/>
    <property type="project" value="GOC"/>
</dbReference>
<dbReference type="InterPro" id="IPR051706">
    <property type="entry name" value="Glycosyltransferase_domain"/>
</dbReference>
<dbReference type="GO" id="GO:0000030">
    <property type="term" value="F:mannosyltransferase activity"/>
    <property type="evidence" value="ECO:0007669"/>
    <property type="project" value="TreeGrafter"/>
</dbReference>
<feature type="non-terminal residue" evidence="2">
    <location>
        <position position="177"/>
    </location>
</feature>
<dbReference type="PANTHER" id="PTHR32385:SF15">
    <property type="entry name" value="INOSITOL PHOSPHOCERAMIDE MANNOSYLTRANSFERASE 1"/>
    <property type="match status" value="1"/>
</dbReference>
<gene>
    <name evidence="2" type="ORF">JKP88DRAFT_334066</name>
</gene>
<dbReference type="AlphaFoldDB" id="A0A836C8H1"/>
<dbReference type="InterPro" id="IPR007577">
    <property type="entry name" value="GlycoTrfase_DXD_sugar-bd_CS"/>
</dbReference>
<dbReference type="PANTHER" id="PTHR32385">
    <property type="entry name" value="MANNOSYL PHOSPHORYLINOSITOL CERAMIDE SYNTHASE"/>
    <property type="match status" value="1"/>
</dbReference>
<protein>
    <submittedName>
        <fullName evidence="2">Surface protein Sur1</fullName>
    </submittedName>
</protein>
<sequence length="177" mass="20060">MSSSGQWPAFEDCLPSDRPLKWALWSTEDRRWLHLASLHYEHTWRQRCSGDATAAIGQQPCIPHTLHQVWLGGSMPSKFRDLRESWAKLHDGWELRLWGGGDVEDFGLENRAAFDAATNYGEKSDIFRYEILHRHGGIYVDVDFLCLQSLQVMADNLDFFAGLANVGAVEINNGLIG</sequence>
<accession>A0A836C8H1</accession>
<evidence type="ECO:0000313" key="2">
    <source>
        <dbReference type="EMBL" id="KAG5176950.1"/>
    </source>
</evidence>
<keyword evidence="3" id="KW-1185">Reference proteome</keyword>
<dbReference type="Proteomes" id="UP000664859">
    <property type="component" value="Unassembled WGS sequence"/>
</dbReference>
<dbReference type="SUPFAM" id="SSF53448">
    <property type="entry name" value="Nucleotide-diphospho-sugar transferases"/>
    <property type="match status" value="1"/>
</dbReference>
<name>A0A836C8H1_9STRA</name>
<evidence type="ECO:0000256" key="1">
    <source>
        <dbReference type="ARBA" id="ARBA00022679"/>
    </source>
</evidence>
<dbReference type="InterPro" id="IPR029044">
    <property type="entry name" value="Nucleotide-diphossugar_trans"/>
</dbReference>
<comment type="caution">
    <text evidence="2">The sequence shown here is derived from an EMBL/GenBank/DDBJ whole genome shotgun (WGS) entry which is preliminary data.</text>
</comment>
<dbReference type="OrthoDB" id="3647at2759"/>
<dbReference type="GO" id="GO:0051999">
    <property type="term" value="P:mannosyl-inositol phosphorylceramide biosynthetic process"/>
    <property type="evidence" value="ECO:0007669"/>
    <property type="project" value="TreeGrafter"/>
</dbReference>
<dbReference type="Gene3D" id="3.90.550.20">
    <property type="match status" value="1"/>
</dbReference>
<reference evidence="2" key="1">
    <citation type="submission" date="2021-02" db="EMBL/GenBank/DDBJ databases">
        <title>First Annotated Genome of the Yellow-green Alga Tribonema minus.</title>
        <authorList>
            <person name="Mahan K.M."/>
        </authorList>
    </citation>
    <scope>NUCLEOTIDE SEQUENCE</scope>
    <source>
        <strain evidence="2">UTEX B ZZ1240</strain>
    </source>
</reference>